<name>W9BLJ5_MYCCO</name>
<protein>
    <submittedName>
        <fullName evidence="2">Uncharacterized protein</fullName>
    </submittedName>
</protein>
<dbReference type="STRING" id="258533.BN977_04588"/>
<feature type="transmembrane region" description="Helical" evidence="1">
    <location>
        <begin position="18"/>
        <end position="36"/>
    </location>
</feature>
<reference evidence="2" key="1">
    <citation type="submission" date="2014-03" db="EMBL/GenBank/DDBJ databases">
        <title>Draft Genome Sequence of Mycobacterium cosmeticum DSM 44829.</title>
        <authorList>
            <person name="Croce O."/>
            <person name="Robert C."/>
            <person name="Raoult D."/>
            <person name="Drancourt M."/>
        </authorList>
    </citation>
    <scope>NUCLEOTIDE SEQUENCE [LARGE SCALE GENOMIC DNA]</scope>
    <source>
        <strain evidence="2">DSM 44829</strain>
    </source>
</reference>
<dbReference type="AlphaFoldDB" id="W9BLJ5"/>
<keyword evidence="1" id="KW-0812">Transmembrane</keyword>
<dbReference type="EMBL" id="CCBB010000003">
    <property type="protein sequence ID" value="CDO09760.1"/>
    <property type="molecule type" value="Genomic_DNA"/>
</dbReference>
<evidence type="ECO:0000313" key="2">
    <source>
        <dbReference type="EMBL" id="CDO09760.1"/>
    </source>
</evidence>
<dbReference type="Proteomes" id="UP000028870">
    <property type="component" value="Unassembled WGS sequence"/>
</dbReference>
<evidence type="ECO:0000313" key="3">
    <source>
        <dbReference type="Proteomes" id="UP000028870"/>
    </source>
</evidence>
<reference evidence="2" key="2">
    <citation type="submission" date="2014-03" db="EMBL/GenBank/DDBJ databases">
        <authorList>
            <person name="Urmite Genomes"/>
        </authorList>
    </citation>
    <scope>NUCLEOTIDE SEQUENCE</scope>
    <source>
        <strain evidence="2">DSM 44829</strain>
    </source>
</reference>
<keyword evidence="1" id="KW-0472">Membrane</keyword>
<keyword evidence="3" id="KW-1185">Reference proteome</keyword>
<comment type="caution">
    <text evidence="2">The sequence shown here is derived from an EMBL/GenBank/DDBJ whole genome shotgun (WGS) entry which is preliminary data.</text>
</comment>
<sequence>MADEQVKPGWPARVGSDWWATILGLVITALAVAGALPRIPW</sequence>
<accession>W9BLJ5</accession>
<proteinExistence type="predicted"/>
<evidence type="ECO:0000256" key="1">
    <source>
        <dbReference type="SAM" id="Phobius"/>
    </source>
</evidence>
<keyword evidence="1" id="KW-1133">Transmembrane helix</keyword>
<dbReference type="RefSeq" id="WP_268817601.1">
    <property type="nucleotide sequence ID" value="NZ_CCBB010000003.1"/>
</dbReference>
<organism evidence="2 3">
    <name type="scientific">Mycolicibacterium cosmeticum</name>
    <dbReference type="NCBI Taxonomy" id="258533"/>
    <lineage>
        <taxon>Bacteria</taxon>
        <taxon>Bacillati</taxon>
        <taxon>Actinomycetota</taxon>
        <taxon>Actinomycetes</taxon>
        <taxon>Mycobacteriales</taxon>
        <taxon>Mycobacteriaceae</taxon>
        <taxon>Mycolicibacterium</taxon>
    </lineage>
</organism>
<gene>
    <name evidence="2" type="ORF">BN977_04588</name>
</gene>